<evidence type="ECO:0000313" key="1">
    <source>
        <dbReference type="EMBL" id="MBT1696941.1"/>
    </source>
</evidence>
<comment type="caution">
    <text evidence="1">The sequence shown here is derived from an EMBL/GenBank/DDBJ whole genome shotgun (WGS) entry which is preliminary data.</text>
</comment>
<sequence length="140" mass="14429">MISRRNFVARAAQGLGLSMVLPSLQACHKPSVIPGQIMGPNAALGHRLRTMDFGAPAESLRTDIVIVGGGVAGLSAARYLKKHTDNFILLELEENTGGNAMGGSNKVSAYPWAAHSLPLPGPTAAELTAFQPAAGGITAV</sequence>
<organism evidence="1 2">
    <name type="scientific">Chryseosolibacter histidini</name>
    <dbReference type="NCBI Taxonomy" id="2782349"/>
    <lineage>
        <taxon>Bacteria</taxon>
        <taxon>Pseudomonadati</taxon>
        <taxon>Bacteroidota</taxon>
        <taxon>Cytophagia</taxon>
        <taxon>Cytophagales</taxon>
        <taxon>Chryseotaleaceae</taxon>
        <taxon>Chryseosolibacter</taxon>
    </lineage>
</organism>
<reference evidence="1 2" key="1">
    <citation type="submission" date="2021-05" db="EMBL/GenBank/DDBJ databases">
        <title>A Polyphasic approach of four new species of the genus Ohtaekwangia: Ohtaekwangia histidinii sp. nov., Ohtaekwangia cretensis sp. nov., Ohtaekwangia indiensis sp. nov., Ohtaekwangia reichenbachii sp. nov. from diverse environment.</title>
        <authorList>
            <person name="Octaviana S."/>
        </authorList>
    </citation>
    <scope>NUCLEOTIDE SEQUENCE [LARGE SCALE GENOMIC DNA]</scope>
    <source>
        <strain evidence="1 2">PWU4</strain>
    </source>
</reference>
<dbReference type="EMBL" id="JAHESF010000007">
    <property type="protein sequence ID" value="MBT1696941.1"/>
    <property type="molecule type" value="Genomic_DNA"/>
</dbReference>
<proteinExistence type="predicted"/>
<dbReference type="SUPFAM" id="SSF51905">
    <property type="entry name" value="FAD/NAD(P)-binding domain"/>
    <property type="match status" value="1"/>
</dbReference>
<name>A0AAP2DIH1_9BACT</name>
<gene>
    <name evidence="1" type="ORF">KK083_08660</name>
</gene>
<dbReference type="PROSITE" id="PS51257">
    <property type="entry name" value="PROKAR_LIPOPROTEIN"/>
    <property type="match status" value="1"/>
</dbReference>
<accession>A0AAP2DIH1</accession>
<dbReference type="Pfam" id="PF13450">
    <property type="entry name" value="NAD_binding_8"/>
    <property type="match status" value="1"/>
</dbReference>
<keyword evidence="2" id="KW-1185">Reference proteome</keyword>
<dbReference type="InterPro" id="IPR036188">
    <property type="entry name" value="FAD/NAD-bd_sf"/>
</dbReference>
<dbReference type="Gene3D" id="3.50.50.60">
    <property type="entry name" value="FAD/NAD(P)-binding domain"/>
    <property type="match status" value="1"/>
</dbReference>
<feature type="non-terminal residue" evidence="1">
    <location>
        <position position="140"/>
    </location>
</feature>
<dbReference type="Proteomes" id="UP001319200">
    <property type="component" value="Unassembled WGS sequence"/>
</dbReference>
<protein>
    <submittedName>
        <fullName evidence="1">FAD-dependent oxidoreductase</fullName>
    </submittedName>
</protein>
<dbReference type="RefSeq" id="WP_254162534.1">
    <property type="nucleotide sequence ID" value="NZ_JAHESF010000007.1"/>
</dbReference>
<dbReference type="AlphaFoldDB" id="A0AAP2DIH1"/>
<evidence type="ECO:0000313" key="2">
    <source>
        <dbReference type="Proteomes" id="UP001319200"/>
    </source>
</evidence>